<proteinExistence type="predicted"/>
<dbReference type="Proteomes" id="UP000199045">
    <property type="component" value="Unassembled WGS sequence"/>
</dbReference>
<protein>
    <submittedName>
        <fullName evidence="1">Uncharacterized protein</fullName>
    </submittedName>
</protein>
<evidence type="ECO:0000313" key="1">
    <source>
        <dbReference type="EMBL" id="SDE95264.1"/>
    </source>
</evidence>
<dbReference type="AlphaFoldDB" id="A0A1G7H4R4"/>
<gene>
    <name evidence="1" type="ORF">SAMN04488121_101302</name>
</gene>
<sequence>MKQTTCKQPLYKLLALVVLCLSMFSFTAERGLDRYEIYLNNKLILKQAVNSPLNLRKLQLSNSQSDDRLRIFYTHCTNKGVGTGRSIAIEDEKGNVLKKWTFKDDDKGMEIPVKELLQVEKKNADRELSLHYVAQELHEGDMMLASVQFK</sequence>
<dbReference type="STRING" id="104663.SAMN04488121_101302"/>
<dbReference type="RefSeq" id="WP_143011324.1">
    <property type="nucleotide sequence ID" value="NZ_FNBN01000001.1"/>
</dbReference>
<name>A0A1G7H4R4_CHIFI</name>
<organism evidence="1 2">
    <name type="scientific">Chitinophaga filiformis</name>
    <name type="common">Myxococcus filiformis</name>
    <name type="synonym">Flexibacter filiformis</name>
    <dbReference type="NCBI Taxonomy" id="104663"/>
    <lineage>
        <taxon>Bacteria</taxon>
        <taxon>Pseudomonadati</taxon>
        <taxon>Bacteroidota</taxon>
        <taxon>Chitinophagia</taxon>
        <taxon>Chitinophagales</taxon>
        <taxon>Chitinophagaceae</taxon>
        <taxon>Chitinophaga</taxon>
    </lineage>
</organism>
<accession>A0A1G7H4R4</accession>
<dbReference type="OrthoDB" id="825403at2"/>
<evidence type="ECO:0000313" key="2">
    <source>
        <dbReference type="Proteomes" id="UP000199045"/>
    </source>
</evidence>
<reference evidence="1 2" key="1">
    <citation type="submission" date="2016-10" db="EMBL/GenBank/DDBJ databases">
        <authorList>
            <person name="de Groot N.N."/>
        </authorList>
    </citation>
    <scope>NUCLEOTIDE SEQUENCE [LARGE SCALE GENOMIC DNA]</scope>
    <source>
        <strain evidence="1 2">DSM 527</strain>
    </source>
</reference>
<dbReference type="EMBL" id="FNBN01000001">
    <property type="protein sequence ID" value="SDE95264.1"/>
    <property type="molecule type" value="Genomic_DNA"/>
</dbReference>